<dbReference type="NCBIfam" id="TIGR00674">
    <property type="entry name" value="dapA"/>
    <property type="match status" value="1"/>
</dbReference>
<evidence type="ECO:0000256" key="2">
    <source>
        <dbReference type="ARBA" id="ARBA00005120"/>
    </source>
</evidence>
<evidence type="ECO:0000256" key="4">
    <source>
        <dbReference type="ARBA" id="ARBA00012086"/>
    </source>
</evidence>
<comment type="subcellular location">
    <subcellularLocation>
        <location evidence="12">Cytoplasm</location>
    </subcellularLocation>
</comment>
<evidence type="ECO:0000256" key="6">
    <source>
        <dbReference type="ARBA" id="ARBA00022605"/>
    </source>
</evidence>
<keyword evidence="9 12" id="KW-0456">Lyase</keyword>
<comment type="similarity">
    <text evidence="3 12 13">Belongs to the DapA family.</text>
</comment>
<evidence type="ECO:0000256" key="5">
    <source>
        <dbReference type="ARBA" id="ARBA00022490"/>
    </source>
</evidence>
<dbReference type="SMART" id="SM01130">
    <property type="entry name" value="DHDPS"/>
    <property type="match status" value="1"/>
</dbReference>
<dbReference type="PROSITE" id="PS00666">
    <property type="entry name" value="DHDPS_2"/>
    <property type="match status" value="1"/>
</dbReference>
<feature type="binding site" evidence="12 15">
    <location>
        <position position="206"/>
    </location>
    <ligand>
        <name>pyruvate</name>
        <dbReference type="ChEBI" id="CHEBI:15361"/>
    </ligand>
</feature>
<comment type="subunit">
    <text evidence="12">Homotetramer; dimer of dimers.</text>
</comment>
<dbReference type="PIRSF" id="PIRSF001365">
    <property type="entry name" value="DHDPS"/>
    <property type="match status" value="1"/>
</dbReference>
<dbReference type="RefSeq" id="WP_258541757.1">
    <property type="nucleotide sequence ID" value="NZ_OU015584.1"/>
</dbReference>
<name>A0A916JLZ8_9FLAO</name>
<dbReference type="InterPro" id="IPR013785">
    <property type="entry name" value="Aldolase_TIM"/>
</dbReference>
<keyword evidence="5 12" id="KW-0963">Cytoplasm</keyword>
<dbReference type="GO" id="GO:0008840">
    <property type="term" value="F:4-hydroxy-tetrahydrodipicolinate synthase activity"/>
    <property type="evidence" value="ECO:0007669"/>
    <property type="project" value="UniProtKB-UniRule"/>
</dbReference>
<dbReference type="SUPFAM" id="SSF51569">
    <property type="entry name" value="Aldolase"/>
    <property type="match status" value="1"/>
</dbReference>
<keyword evidence="10 12" id="KW-0704">Schiff base</keyword>
<keyword evidence="17" id="KW-1185">Reference proteome</keyword>
<evidence type="ECO:0000313" key="16">
    <source>
        <dbReference type="EMBL" id="CAG5081178.1"/>
    </source>
</evidence>
<evidence type="ECO:0000313" key="17">
    <source>
        <dbReference type="Proteomes" id="UP000683507"/>
    </source>
</evidence>
<dbReference type="GO" id="GO:0009089">
    <property type="term" value="P:lysine biosynthetic process via diaminopimelate"/>
    <property type="evidence" value="ECO:0007669"/>
    <property type="project" value="UniProtKB-UniRule"/>
</dbReference>
<dbReference type="InterPro" id="IPR020625">
    <property type="entry name" value="Schiff_base-form_aldolases_AS"/>
</dbReference>
<organism evidence="16 17">
    <name type="scientific">Parvicella tangerina</name>
    <dbReference type="NCBI Taxonomy" id="2829795"/>
    <lineage>
        <taxon>Bacteria</taxon>
        <taxon>Pseudomonadati</taxon>
        <taxon>Bacteroidota</taxon>
        <taxon>Flavobacteriia</taxon>
        <taxon>Flavobacteriales</taxon>
        <taxon>Parvicellaceae</taxon>
        <taxon>Parvicella</taxon>
    </lineage>
</organism>
<proteinExistence type="inferred from homology"/>
<dbReference type="PANTHER" id="PTHR12128">
    <property type="entry name" value="DIHYDRODIPICOLINATE SYNTHASE"/>
    <property type="match status" value="1"/>
</dbReference>
<dbReference type="EC" id="4.3.3.7" evidence="4 12"/>
<dbReference type="Proteomes" id="UP000683507">
    <property type="component" value="Chromosome"/>
</dbReference>
<dbReference type="AlphaFoldDB" id="A0A916JLZ8"/>
<keyword evidence="6 12" id="KW-0028">Amino-acid biosynthesis</keyword>
<feature type="site" description="Part of a proton relay during catalysis" evidence="12">
    <location>
        <position position="109"/>
    </location>
</feature>
<dbReference type="GO" id="GO:0019877">
    <property type="term" value="P:diaminopimelate biosynthetic process"/>
    <property type="evidence" value="ECO:0007669"/>
    <property type="project" value="UniProtKB-UniRule"/>
</dbReference>
<keyword evidence="8 12" id="KW-0457">Lysine biosynthesis</keyword>
<evidence type="ECO:0000256" key="12">
    <source>
        <dbReference type="HAMAP-Rule" id="MF_00418"/>
    </source>
</evidence>
<evidence type="ECO:0000256" key="8">
    <source>
        <dbReference type="ARBA" id="ARBA00023154"/>
    </source>
</evidence>
<dbReference type="EMBL" id="OU015584">
    <property type="protein sequence ID" value="CAG5081178.1"/>
    <property type="molecule type" value="Genomic_DNA"/>
</dbReference>
<gene>
    <name evidence="12 16" type="primary">dapA</name>
    <name evidence="16" type="ORF">CRYO30217_01556</name>
</gene>
<dbReference type="InterPro" id="IPR005263">
    <property type="entry name" value="DapA"/>
</dbReference>
<dbReference type="Pfam" id="PF00701">
    <property type="entry name" value="DHDPS"/>
    <property type="match status" value="1"/>
</dbReference>
<evidence type="ECO:0000256" key="10">
    <source>
        <dbReference type="ARBA" id="ARBA00023270"/>
    </source>
</evidence>
<feature type="site" description="Part of a proton relay during catalysis" evidence="12">
    <location>
        <position position="46"/>
    </location>
</feature>
<keyword evidence="7 12" id="KW-0220">Diaminopimelate biosynthesis</keyword>
<feature type="binding site" evidence="12 15">
    <location>
        <position position="47"/>
    </location>
    <ligand>
        <name>pyruvate</name>
        <dbReference type="ChEBI" id="CHEBI:15361"/>
    </ligand>
</feature>
<comment type="catalytic activity">
    <reaction evidence="11 12">
        <text>L-aspartate 4-semialdehyde + pyruvate = (2S,4S)-4-hydroxy-2,3,4,5-tetrahydrodipicolinate + H2O + H(+)</text>
        <dbReference type="Rhea" id="RHEA:34171"/>
        <dbReference type="ChEBI" id="CHEBI:15361"/>
        <dbReference type="ChEBI" id="CHEBI:15377"/>
        <dbReference type="ChEBI" id="CHEBI:15378"/>
        <dbReference type="ChEBI" id="CHEBI:67139"/>
        <dbReference type="ChEBI" id="CHEBI:537519"/>
        <dbReference type="EC" id="4.3.3.7"/>
    </reaction>
</comment>
<evidence type="ECO:0000256" key="11">
    <source>
        <dbReference type="ARBA" id="ARBA00047836"/>
    </source>
</evidence>
<evidence type="ECO:0000256" key="15">
    <source>
        <dbReference type="PIRSR" id="PIRSR001365-2"/>
    </source>
</evidence>
<evidence type="ECO:0000256" key="13">
    <source>
        <dbReference type="PIRNR" id="PIRNR001365"/>
    </source>
</evidence>
<dbReference type="CDD" id="cd00950">
    <property type="entry name" value="DHDPS"/>
    <property type="match status" value="1"/>
</dbReference>
<dbReference type="HAMAP" id="MF_00418">
    <property type="entry name" value="DapA"/>
    <property type="match status" value="1"/>
</dbReference>
<evidence type="ECO:0000256" key="1">
    <source>
        <dbReference type="ARBA" id="ARBA00003294"/>
    </source>
</evidence>
<protein>
    <recommendedName>
        <fullName evidence="4 12">4-hydroxy-tetrahydrodipicolinate synthase</fullName>
        <shortName evidence="12">HTPA synthase</shortName>
        <ecNumber evidence="4 12">4.3.3.7</ecNumber>
    </recommendedName>
</protein>
<feature type="active site" description="Proton donor/acceptor" evidence="12 14">
    <location>
        <position position="135"/>
    </location>
</feature>
<dbReference type="KEGG" id="ptan:CRYO30217_01556"/>
<dbReference type="GO" id="GO:0005829">
    <property type="term" value="C:cytosol"/>
    <property type="evidence" value="ECO:0007669"/>
    <property type="project" value="TreeGrafter"/>
</dbReference>
<evidence type="ECO:0000256" key="9">
    <source>
        <dbReference type="ARBA" id="ARBA00023239"/>
    </source>
</evidence>
<comment type="caution">
    <text evidence="12">Was originally thought to be a dihydrodipicolinate synthase (DHDPS), catalyzing the condensation of (S)-aspartate-beta-semialdehyde [(S)-ASA] and pyruvate to dihydrodipicolinate (DHDP). However, it was shown in E.coli that the product of the enzymatic reaction is not dihydrodipicolinate but in fact (4S)-4-hydroxy-2,3,4,5-tetrahydro-(2S)-dipicolinic acid (HTPA), and that the consecutive dehydration reaction leading to DHDP is not spontaneous but catalyzed by DapB.</text>
</comment>
<reference evidence="16" key="1">
    <citation type="submission" date="2021-04" db="EMBL/GenBank/DDBJ databases">
        <authorList>
            <person name="Rodrigo-Torres L."/>
            <person name="Arahal R. D."/>
            <person name="Lucena T."/>
        </authorList>
    </citation>
    <scope>NUCLEOTIDE SEQUENCE</scope>
    <source>
        <strain evidence="16">AS29M-1</strain>
    </source>
</reference>
<evidence type="ECO:0000256" key="3">
    <source>
        <dbReference type="ARBA" id="ARBA00007592"/>
    </source>
</evidence>
<sequence length="292" mass="31340">MEKFRGLGVALVTPFLESGGVDMAGLQRLVEHNIKNGVDYLVVQGTTGESATLTPEEKQSVLDFVIEVNNGRKPIVLGIGGNNTAAIAKTLQELDPTGIDGILSVSPYYNKPTQEGIYQHYKQLNAVTPLPIILYNVPGRTGSNVTAQTTLRIAKEMKNIVAVKEASGNLEQVMEIIMHKPKGFMVLSGDDALTLPHIAAGGDGVISVVGNAFPKRFSSLVHAALEGDLTTARQHHYDLLEIIPLLFAEGNPAGVKRVLSTLGICKEQLRLPLVPVSKGLAEKLDDFTRALS</sequence>
<dbReference type="PANTHER" id="PTHR12128:SF66">
    <property type="entry name" value="4-HYDROXY-2-OXOGLUTARATE ALDOLASE, MITOCHONDRIAL"/>
    <property type="match status" value="1"/>
</dbReference>
<comment type="function">
    <text evidence="1 12">Catalyzes the condensation of (S)-aspartate-beta-semialdehyde [(S)-ASA] and pyruvate to 4-hydroxy-tetrahydrodipicolinate (HTPA).</text>
</comment>
<dbReference type="Gene3D" id="3.20.20.70">
    <property type="entry name" value="Aldolase class I"/>
    <property type="match status" value="1"/>
</dbReference>
<evidence type="ECO:0000256" key="14">
    <source>
        <dbReference type="PIRSR" id="PIRSR001365-1"/>
    </source>
</evidence>
<dbReference type="PRINTS" id="PR00146">
    <property type="entry name" value="DHPICSNTHASE"/>
</dbReference>
<evidence type="ECO:0000256" key="7">
    <source>
        <dbReference type="ARBA" id="ARBA00022915"/>
    </source>
</evidence>
<dbReference type="InterPro" id="IPR002220">
    <property type="entry name" value="DapA-like"/>
</dbReference>
<accession>A0A916JLZ8</accession>
<comment type="pathway">
    <text evidence="2 12">Amino-acid biosynthesis; L-lysine biosynthesis via DAP pathway; (S)-tetrahydrodipicolinate from L-aspartate: step 3/4.</text>
</comment>
<feature type="active site" description="Schiff-base intermediate with substrate" evidence="12 14">
    <location>
        <position position="164"/>
    </location>
</feature>